<dbReference type="EMBL" id="JACLAW010000006">
    <property type="protein sequence ID" value="MBC2665725.1"/>
    <property type="molecule type" value="Genomic_DNA"/>
</dbReference>
<reference evidence="1 2" key="1">
    <citation type="submission" date="2020-08" db="EMBL/GenBank/DDBJ databases">
        <title>The genome sequence of type strain Novosphingobium flavum NBRC 111647.</title>
        <authorList>
            <person name="Liu Y."/>
        </authorList>
    </citation>
    <scope>NUCLEOTIDE SEQUENCE [LARGE SCALE GENOMIC DNA]</scope>
    <source>
        <strain evidence="1 2">NBRC 111647</strain>
    </source>
</reference>
<accession>A0A7X1FRP6</accession>
<dbReference type="AlphaFoldDB" id="A0A7X1FRP6"/>
<gene>
    <name evidence="1" type="ORF">H7F51_09325</name>
</gene>
<protein>
    <submittedName>
        <fullName evidence="1">Uncharacterized protein</fullName>
    </submittedName>
</protein>
<sequence>MRRTEAKEMIMGMFQPISVASDRVMAALVSGLEIEFGHGAGEALAHRFLEAEEADFLWDARDQERWIGTYESSDDEEIDPDRVRILGRLDGRWFVAVMIVDGDGNAHGVMGKREFGRRQQALAAFADA</sequence>
<dbReference type="Proteomes" id="UP000566813">
    <property type="component" value="Unassembled WGS sequence"/>
</dbReference>
<comment type="caution">
    <text evidence="1">The sequence shown here is derived from an EMBL/GenBank/DDBJ whole genome shotgun (WGS) entry which is preliminary data.</text>
</comment>
<organism evidence="1 2">
    <name type="scientific">Novosphingobium flavum</name>
    <dbReference type="NCBI Taxonomy" id="1778672"/>
    <lineage>
        <taxon>Bacteria</taxon>
        <taxon>Pseudomonadati</taxon>
        <taxon>Pseudomonadota</taxon>
        <taxon>Alphaproteobacteria</taxon>
        <taxon>Sphingomonadales</taxon>
        <taxon>Sphingomonadaceae</taxon>
        <taxon>Novosphingobium</taxon>
    </lineage>
</organism>
<proteinExistence type="predicted"/>
<name>A0A7X1FRP6_9SPHN</name>
<evidence type="ECO:0000313" key="2">
    <source>
        <dbReference type="Proteomes" id="UP000566813"/>
    </source>
</evidence>
<evidence type="ECO:0000313" key="1">
    <source>
        <dbReference type="EMBL" id="MBC2665725.1"/>
    </source>
</evidence>
<keyword evidence="2" id="KW-1185">Reference proteome</keyword>